<organism evidence="5 6">
    <name type="scientific">Trichoderma ghanense</name>
    <dbReference type="NCBI Taxonomy" id="65468"/>
    <lineage>
        <taxon>Eukaryota</taxon>
        <taxon>Fungi</taxon>
        <taxon>Dikarya</taxon>
        <taxon>Ascomycota</taxon>
        <taxon>Pezizomycotina</taxon>
        <taxon>Sordariomycetes</taxon>
        <taxon>Hypocreomycetidae</taxon>
        <taxon>Hypocreales</taxon>
        <taxon>Hypocreaceae</taxon>
        <taxon>Trichoderma</taxon>
    </lineage>
</organism>
<evidence type="ECO:0000313" key="5">
    <source>
        <dbReference type="EMBL" id="TFB04756.1"/>
    </source>
</evidence>
<dbReference type="EMBL" id="PPTA01000003">
    <property type="protein sequence ID" value="TFB04756.1"/>
    <property type="molecule type" value="Genomic_DNA"/>
</dbReference>
<keyword evidence="2 3" id="KW-0378">Hydrolase</keyword>
<evidence type="ECO:0000259" key="4">
    <source>
        <dbReference type="Pfam" id="PF00135"/>
    </source>
</evidence>
<accession>A0ABY2H9B7</accession>
<dbReference type="InterPro" id="IPR050309">
    <property type="entry name" value="Type-B_Carboxylest/Lipase"/>
</dbReference>
<evidence type="ECO:0000256" key="2">
    <source>
        <dbReference type="ARBA" id="ARBA00022801"/>
    </source>
</evidence>
<dbReference type="Proteomes" id="UP001642720">
    <property type="component" value="Unassembled WGS sequence"/>
</dbReference>
<evidence type="ECO:0000313" key="6">
    <source>
        <dbReference type="Proteomes" id="UP001642720"/>
    </source>
</evidence>
<dbReference type="SUPFAM" id="SSF53474">
    <property type="entry name" value="alpha/beta-Hydrolases"/>
    <property type="match status" value="1"/>
</dbReference>
<name>A0ABY2H9B7_9HYPO</name>
<dbReference type="InterPro" id="IPR019826">
    <property type="entry name" value="Carboxylesterase_B_AS"/>
</dbReference>
<dbReference type="PANTHER" id="PTHR11559">
    <property type="entry name" value="CARBOXYLESTERASE"/>
    <property type="match status" value="1"/>
</dbReference>
<feature type="domain" description="Carboxylesterase type B" evidence="4">
    <location>
        <begin position="32"/>
        <end position="569"/>
    </location>
</feature>
<sequence>MRSTIACALLGLGLIPLSGAATPPLAAPQAQVTVTAPSGTIIGNSAKGIEQFNGIPYADPPTGDLRLRPPRRRSAPLDGFNATGKAKLCPQGPIFSQSSLASPRVAAIAVEDLAATFGIPAATFGIPAAEERQSEDCLTITITRPQGTQPGDALPVLFYIFGGGFLIGGTSAAVNDPVKLVQAGVEFRKPFIFAAVNYRLGGWGFMPGEEILREGSANAGLLDQRMGLEWVADNIEAFGGNSSEVTIWGQSAGAISVWDQLVMYDGDATYNDKPLFRGAIMNSGSVAPTEPVDSAKSKALYKHVLEVAGCDVVDSLGCLRNLTNDKFAAAANAVPGLLSYESLALSYLPRPDGKVLTASPHALAREGKFHAVPMIFGTQEDEGTIFSFFQGDMGSTEKITNYLANLYFHNAEWSLVNEYVGTYSDRPEDGSPYRRDQYVPLIAYPGKKRISSILGDIFTLIRRWTLDSVAASRPDVPVWSSFASYNYRIGPFGTQHGSDTSVFFGRENSYFPTKTGRKYYINFVHNLDPNVGLDAGVEWPQWTEDNDLLWYNATQNGLLKDDFRSGSYDFIKEHIDSLTL</sequence>
<feature type="chain" id="PRO_5044996170" description="Carboxylic ester hydrolase" evidence="3">
    <location>
        <begin position="21"/>
        <end position="580"/>
    </location>
</feature>
<evidence type="ECO:0000256" key="3">
    <source>
        <dbReference type="RuleBase" id="RU361235"/>
    </source>
</evidence>
<proteinExistence type="inferred from homology"/>
<dbReference type="GeneID" id="300574724"/>
<dbReference type="PROSITE" id="PS00122">
    <property type="entry name" value="CARBOXYLESTERASE_B_1"/>
    <property type="match status" value="1"/>
</dbReference>
<keyword evidence="3" id="KW-0732">Signal</keyword>
<gene>
    <name evidence="5" type="ORF">CCMA1212_002907</name>
</gene>
<keyword evidence="6" id="KW-1185">Reference proteome</keyword>
<dbReference type="RefSeq" id="XP_073560957.1">
    <property type="nucleotide sequence ID" value="XM_073700274.1"/>
</dbReference>
<protein>
    <recommendedName>
        <fullName evidence="3">Carboxylic ester hydrolase</fullName>
        <ecNumber evidence="3">3.1.1.-</ecNumber>
    </recommendedName>
</protein>
<reference evidence="5 6" key="1">
    <citation type="submission" date="2018-01" db="EMBL/GenBank/DDBJ databases">
        <title>Genome characterization of the sugarcane-associated fungus Trichoderma ghanense CCMA-1212 and their application in lignocelulose bioconversion.</title>
        <authorList>
            <person name="Steindorff A.S."/>
            <person name="Mendes T.D."/>
            <person name="Vilela E.S.D."/>
            <person name="Rodrigues D.S."/>
            <person name="Formighieri E.F."/>
            <person name="Melo I.S."/>
            <person name="Favaro L.C.L."/>
        </authorList>
    </citation>
    <scope>NUCLEOTIDE SEQUENCE [LARGE SCALE GENOMIC DNA]</scope>
    <source>
        <strain evidence="5 6">CCMA-1212</strain>
    </source>
</reference>
<evidence type="ECO:0000256" key="1">
    <source>
        <dbReference type="ARBA" id="ARBA00005964"/>
    </source>
</evidence>
<dbReference type="EC" id="3.1.1.-" evidence="3"/>
<comment type="similarity">
    <text evidence="1 3">Belongs to the type-B carboxylesterase/lipase family.</text>
</comment>
<feature type="signal peptide" evidence="3">
    <location>
        <begin position="1"/>
        <end position="20"/>
    </location>
</feature>
<comment type="caution">
    <text evidence="5">The sequence shown here is derived from an EMBL/GenBank/DDBJ whole genome shotgun (WGS) entry which is preliminary data.</text>
</comment>
<dbReference type="Pfam" id="PF00135">
    <property type="entry name" value="COesterase"/>
    <property type="match status" value="1"/>
</dbReference>
<dbReference type="Gene3D" id="3.40.50.1820">
    <property type="entry name" value="alpha/beta hydrolase"/>
    <property type="match status" value="1"/>
</dbReference>
<dbReference type="InterPro" id="IPR029058">
    <property type="entry name" value="AB_hydrolase_fold"/>
</dbReference>
<dbReference type="InterPro" id="IPR002018">
    <property type="entry name" value="CarbesteraseB"/>
</dbReference>